<reference evidence="2 3" key="1">
    <citation type="submission" date="2019-02" db="EMBL/GenBank/DDBJ databases">
        <title>Pedobacter sp. nov., a novel speices isolated from soil of pinguins habitat in Antarcitica.</title>
        <authorList>
            <person name="He R.-H."/>
        </authorList>
    </citation>
    <scope>NUCLEOTIDE SEQUENCE [LARGE SCALE GENOMIC DNA]</scope>
    <source>
        <strain evidence="2 3">E01020</strain>
    </source>
</reference>
<sequence length="242" mass="27241">MNFKPLKFSVLLIAFLLLVSFSYAQSNYFKFSGGIGLGPNYSFTDVYKGKRGFTTYGTLDYHITPFVTAGLEAQFGSIRGGSITDDRYNRQFTNHYASISANAKIMLGEFVDYDKNDFLYNIRGLYGGLGIGVVNNNIVDIVRFRPSYSDDPGFGPFPGRDKSLNLLVPINLGINFFINDDYGYMRYVINVNAQSNVTFGEGLDGYNDPPSKYRNDAPDIFNTYTIGVKYFFGSIRSYRKTL</sequence>
<feature type="signal peptide" evidence="1">
    <location>
        <begin position="1"/>
        <end position="24"/>
    </location>
</feature>
<comment type="caution">
    <text evidence="2">The sequence shown here is derived from an EMBL/GenBank/DDBJ whole genome shotgun (WGS) entry which is preliminary data.</text>
</comment>
<dbReference type="EMBL" id="SJCY01000001">
    <property type="protein sequence ID" value="TDG37564.1"/>
    <property type="molecule type" value="Genomic_DNA"/>
</dbReference>
<organism evidence="2 3">
    <name type="scientific">Pedobacter changchengzhani</name>
    <dbReference type="NCBI Taxonomy" id="2529274"/>
    <lineage>
        <taxon>Bacteria</taxon>
        <taxon>Pseudomonadati</taxon>
        <taxon>Bacteroidota</taxon>
        <taxon>Sphingobacteriia</taxon>
        <taxon>Sphingobacteriales</taxon>
        <taxon>Sphingobacteriaceae</taxon>
        <taxon>Pedobacter</taxon>
    </lineage>
</organism>
<accession>A0A4R5MP62</accession>
<evidence type="ECO:0000313" key="3">
    <source>
        <dbReference type="Proteomes" id="UP000295668"/>
    </source>
</evidence>
<evidence type="ECO:0000256" key="1">
    <source>
        <dbReference type="SAM" id="SignalP"/>
    </source>
</evidence>
<name>A0A4R5MP62_9SPHI</name>
<dbReference type="OrthoDB" id="648040at2"/>
<feature type="chain" id="PRO_5020992356" description="Outer membrane protein beta-barrel domain-containing protein" evidence="1">
    <location>
        <begin position="25"/>
        <end position="242"/>
    </location>
</feature>
<protein>
    <recommendedName>
        <fullName evidence="4">Outer membrane protein beta-barrel domain-containing protein</fullName>
    </recommendedName>
</protein>
<proteinExistence type="predicted"/>
<dbReference type="AlphaFoldDB" id="A0A4R5MP62"/>
<dbReference type="RefSeq" id="WP_133260653.1">
    <property type="nucleotide sequence ID" value="NZ_SJCY01000001.1"/>
</dbReference>
<keyword evidence="3" id="KW-1185">Reference proteome</keyword>
<dbReference type="Proteomes" id="UP000295668">
    <property type="component" value="Unassembled WGS sequence"/>
</dbReference>
<evidence type="ECO:0008006" key="4">
    <source>
        <dbReference type="Google" id="ProtNLM"/>
    </source>
</evidence>
<evidence type="ECO:0000313" key="2">
    <source>
        <dbReference type="EMBL" id="TDG37564.1"/>
    </source>
</evidence>
<gene>
    <name evidence="2" type="ORF">EZJ43_00265</name>
</gene>
<keyword evidence="1" id="KW-0732">Signal</keyword>